<reference evidence="1 2" key="1">
    <citation type="submission" date="2015-09" db="EMBL/GenBank/DDBJ databases">
        <authorList>
            <consortium name="Swine Surveillance"/>
        </authorList>
    </citation>
    <scope>NUCLEOTIDE SEQUENCE [LARGE SCALE GENOMIC DNA]</scope>
    <source>
        <strain evidence="1 2">CECT 7688</strain>
    </source>
</reference>
<dbReference type="AlphaFoldDB" id="A0A0P1EK34"/>
<organism evidence="1 2">
    <name type="scientific">Shimia marina</name>
    <dbReference type="NCBI Taxonomy" id="321267"/>
    <lineage>
        <taxon>Bacteria</taxon>
        <taxon>Pseudomonadati</taxon>
        <taxon>Pseudomonadota</taxon>
        <taxon>Alphaproteobacteria</taxon>
        <taxon>Rhodobacterales</taxon>
        <taxon>Roseobacteraceae</taxon>
    </lineage>
</organism>
<accession>A0A0P1EK34</accession>
<protein>
    <submittedName>
        <fullName evidence="1">Uncharacterized protein</fullName>
    </submittedName>
</protein>
<evidence type="ECO:0000313" key="1">
    <source>
        <dbReference type="EMBL" id="CUH50847.1"/>
    </source>
</evidence>
<evidence type="ECO:0000313" key="2">
    <source>
        <dbReference type="Proteomes" id="UP000054823"/>
    </source>
</evidence>
<keyword evidence="2" id="KW-1185">Reference proteome</keyword>
<dbReference type="Proteomes" id="UP000054823">
    <property type="component" value="Unassembled WGS sequence"/>
</dbReference>
<proteinExistence type="predicted"/>
<name>A0A0P1EK34_9RHOB</name>
<gene>
    <name evidence="1" type="ORF">SHM7688_00278</name>
</gene>
<dbReference type="STRING" id="321267.SHM7688_00278"/>
<dbReference type="EMBL" id="CYPW01000004">
    <property type="protein sequence ID" value="CUH50847.1"/>
    <property type="molecule type" value="Genomic_DNA"/>
</dbReference>
<sequence>MLRGLVRFFVGVLWFSEGGFGLYRSRYVEFLSKRRQKRARMRCQASCRFVRFDLRVRNLRQVLATKSTKMELPKRWFGDAA</sequence>